<protein>
    <submittedName>
        <fullName evidence="2">Helix-turn-helix domain-containing protein</fullName>
    </submittedName>
</protein>
<evidence type="ECO:0000313" key="2">
    <source>
        <dbReference type="EMBL" id="RZM77950.1"/>
    </source>
</evidence>
<dbReference type="AlphaFoldDB" id="A0A4Q7E505"/>
<sequence>MLWWVKTGQVSQRQELHERLGRSPATVTRWLATYRQGGLSALLTVKTVPGATPKIQGAALSKLKQQLESATGFSSYGEIVEWLREECDLDLKYDTVNRFVREKLQAKLKVPRPQSLKQHTAAVNGFQQTSARS</sequence>
<gene>
    <name evidence="2" type="ORF">DYY88_15495</name>
</gene>
<feature type="region of interest" description="Disordered" evidence="1">
    <location>
        <begin position="111"/>
        <end position="133"/>
    </location>
</feature>
<evidence type="ECO:0000256" key="1">
    <source>
        <dbReference type="SAM" id="MobiDB-lite"/>
    </source>
</evidence>
<dbReference type="InterPro" id="IPR009057">
    <property type="entry name" value="Homeodomain-like_sf"/>
</dbReference>
<evidence type="ECO:0000313" key="3">
    <source>
        <dbReference type="Proteomes" id="UP000292459"/>
    </source>
</evidence>
<dbReference type="Pfam" id="PF13384">
    <property type="entry name" value="HTH_23"/>
    <property type="match status" value="1"/>
</dbReference>
<name>A0A4Q7E505_9CYAN</name>
<reference evidence="2 3" key="1">
    <citation type="submission" date="2018-11" db="EMBL/GenBank/DDBJ databases">
        <title>Whole genome sequencing of an environmental sample.</title>
        <authorList>
            <person name="Sarangi A.N."/>
            <person name="Singh D."/>
            <person name="Tripathy S."/>
        </authorList>
    </citation>
    <scope>NUCLEOTIDE SEQUENCE [LARGE SCALE GENOMIC DNA]</scope>
    <source>
        <strain evidence="2 3">Lakshadweep</strain>
    </source>
</reference>
<keyword evidence="3" id="KW-1185">Reference proteome</keyword>
<proteinExistence type="predicted"/>
<dbReference type="OrthoDB" id="455352at2"/>
<dbReference type="EMBL" id="QVFV01000003">
    <property type="protein sequence ID" value="RZM77950.1"/>
    <property type="molecule type" value="Genomic_DNA"/>
</dbReference>
<accession>A0A4Q7E505</accession>
<organism evidence="2 3">
    <name type="scientific">Leptolyngbya iicbica LK</name>
    <dbReference type="NCBI Taxonomy" id="2294035"/>
    <lineage>
        <taxon>Bacteria</taxon>
        <taxon>Bacillati</taxon>
        <taxon>Cyanobacteriota</taxon>
        <taxon>Cyanophyceae</taxon>
        <taxon>Leptolyngbyales</taxon>
        <taxon>Leptolyngbyaceae</taxon>
        <taxon>Leptolyngbya group</taxon>
        <taxon>Leptolyngbya</taxon>
        <taxon>Leptolyngbya iicbica</taxon>
    </lineage>
</organism>
<dbReference type="SUPFAM" id="SSF46689">
    <property type="entry name" value="Homeodomain-like"/>
    <property type="match status" value="1"/>
</dbReference>
<dbReference type="Proteomes" id="UP000292459">
    <property type="component" value="Unassembled WGS sequence"/>
</dbReference>
<comment type="caution">
    <text evidence="2">The sequence shown here is derived from an EMBL/GenBank/DDBJ whole genome shotgun (WGS) entry which is preliminary data.</text>
</comment>